<dbReference type="GO" id="GO:0030870">
    <property type="term" value="C:Mre11 complex"/>
    <property type="evidence" value="ECO:0007669"/>
    <property type="project" value="TreeGrafter"/>
</dbReference>
<feature type="coiled-coil region" evidence="1">
    <location>
        <begin position="6"/>
        <end position="111"/>
    </location>
</feature>
<dbReference type="GO" id="GO:0003691">
    <property type="term" value="F:double-stranded telomeric DNA binding"/>
    <property type="evidence" value="ECO:0007669"/>
    <property type="project" value="TreeGrafter"/>
</dbReference>
<organism evidence="4">
    <name type="scientific">Gongylonema pulchrum</name>
    <dbReference type="NCBI Taxonomy" id="637853"/>
    <lineage>
        <taxon>Eukaryota</taxon>
        <taxon>Metazoa</taxon>
        <taxon>Ecdysozoa</taxon>
        <taxon>Nematoda</taxon>
        <taxon>Chromadorea</taxon>
        <taxon>Rhabditida</taxon>
        <taxon>Spirurina</taxon>
        <taxon>Spiruromorpha</taxon>
        <taxon>Spiruroidea</taxon>
        <taxon>Gongylonematidae</taxon>
        <taxon>Gongylonema</taxon>
    </lineage>
</organism>
<dbReference type="GO" id="GO:0043047">
    <property type="term" value="F:single-stranded telomeric DNA binding"/>
    <property type="evidence" value="ECO:0007669"/>
    <property type="project" value="TreeGrafter"/>
</dbReference>
<dbReference type="AlphaFoldDB" id="A0A183EUG5"/>
<gene>
    <name evidence="2" type="ORF">GPUH_LOCUS24604</name>
</gene>
<dbReference type="WBParaSite" id="GPUH_0002463601-mRNA-1">
    <property type="protein sequence ID" value="GPUH_0002463601-mRNA-1"/>
    <property type="gene ID" value="GPUH_0002463601"/>
</dbReference>
<reference evidence="2 3" key="2">
    <citation type="submission" date="2018-11" db="EMBL/GenBank/DDBJ databases">
        <authorList>
            <consortium name="Pathogen Informatics"/>
        </authorList>
    </citation>
    <scope>NUCLEOTIDE SEQUENCE [LARGE SCALE GENOMIC DNA]</scope>
</reference>
<sequence length="211" mass="24610">MMQNENKNEEAQLLRLLRNAEESAKELEKLDEKLANVVDESGKLGNLEKNLAENQTAVESIDAQVRELNTQMELFNSKQQRKRRLEDQLRKLELLERVKCLEERLKETEWHGSAISELKTELTVVKQNLESPQYVSSKEQLKKEVVKKCVTTKATKDLATYIRVMDESVVKFHTEKMEEVNEILGALWEHVYHGSDIETIRIKYALHTLLF</sequence>
<dbReference type="GO" id="GO:0051880">
    <property type="term" value="F:G-quadruplex DNA binding"/>
    <property type="evidence" value="ECO:0007669"/>
    <property type="project" value="TreeGrafter"/>
</dbReference>
<dbReference type="PANTHER" id="PTHR18867">
    <property type="entry name" value="RAD50"/>
    <property type="match status" value="1"/>
</dbReference>
<dbReference type="OrthoDB" id="18797at2759"/>
<proteinExistence type="predicted"/>
<dbReference type="GO" id="GO:0070192">
    <property type="term" value="P:chromosome organization involved in meiotic cell cycle"/>
    <property type="evidence" value="ECO:0007669"/>
    <property type="project" value="TreeGrafter"/>
</dbReference>
<dbReference type="PANTHER" id="PTHR18867:SF12">
    <property type="entry name" value="DNA REPAIR PROTEIN RAD50"/>
    <property type="match status" value="1"/>
</dbReference>
<keyword evidence="3" id="KW-1185">Reference proteome</keyword>
<name>A0A183EUG5_9BILA</name>
<protein>
    <submittedName>
        <fullName evidence="4">GRIP domain-containing protein</fullName>
    </submittedName>
</protein>
<evidence type="ECO:0000256" key="1">
    <source>
        <dbReference type="SAM" id="Coils"/>
    </source>
</evidence>
<accession>A0A183EUG5</accession>
<evidence type="ECO:0000313" key="4">
    <source>
        <dbReference type="WBParaSite" id="GPUH_0002463601-mRNA-1"/>
    </source>
</evidence>
<dbReference type="Proteomes" id="UP000271098">
    <property type="component" value="Unassembled WGS sequence"/>
</dbReference>
<evidence type="ECO:0000313" key="2">
    <source>
        <dbReference type="EMBL" id="VDN43068.1"/>
    </source>
</evidence>
<dbReference type="GO" id="GO:0000722">
    <property type="term" value="P:telomere maintenance via recombination"/>
    <property type="evidence" value="ECO:0007669"/>
    <property type="project" value="TreeGrafter"/>
</dbReference>
<dbReference type="GO" id="GO:0007004">
    <property type="term" value="P:telomere maintenance via telomerase"/>
    <property type="evidence" value="ECO:0007669"/>
    <property type="project" value="TreeGrafter"/>
</dbReference>
<dbReference type="GO" id="GO:0000794">
    <property type="term" value="C:condensed nuclear chromosome"/>
    <property type="evidence" value="ECO:0007669"/>
    <property type="project" value="TreeGrafter"/>
</dbReference>
<dbReference type="EMBL" id="UYRT01101763">
    <property type="protein sequence ID" value="VDN43068.1"/>
    <property type="molecule type" value="Genomic_DNA"/>
</dbReference>
<reference evidence="4" key="1">
    <citation type="submission" date="2016-06" db="UniProtKB">
        <authorList>
            <consortium name="WormBaseParasite"/>
        </authorList>
    </citation>
    <scope>IDENTIFICATION</scope>
</reference>
<evidence type="ECO:0000313" key="3">
    <source>
        <dbReference type="Proteomes" id="UP000271098"/>
    </source>
</evidence>
<keyword evidence="1" id="KW-0175">Coiled coil</keyword>
<dbReference type="GO" id="GO:0006302">
    <property type="term" value="P:double-strand break repair"/>
    <property type="evidence" value="ECO:0007669"/>
    <property type="project" value="TreeGrafter"/>
</dbReference>